<comment type="catalytic activity">
    <reaction evidence="11">
        <text>XMP + L-glutamine + ATP + H2O = GMP + L-glutamate + AMP + diphosphate + 2 H(+)</text>
        <dbReference type="Rhea" id="RHEA:11680"/>
        <dbReference type="ChEBI" id="CHEBI:15377"/>
        <dbReference type="ChEBI" id="CHEBI:15378"/>
        <dbReference type="ChEBI" id="CHEBI:29985"/>
        <dbReference type="ChEBI" id="CHEBI:30616"/>
        <dbReference type="ChEBI" id="CHEBI:33019"/>
        <dbReference type="ChEBI" id="CHEBI:57464"/>
        <dbReference type="ChEBI" id="CHEBI:58115"/>
        <dbReference type="ChEBI" id="CHEBI:58359"/>
        <dbReference type="ChEBI" id="CHEBI:456215"/>
        <dbReference type="EC" id="6.3.5.2"/>
    </reaction>
</comment>
<dbReference type="InterPro" id="IPR017926">
    <property type="entry name" value="GATASE"/>
</dbReference>
<feature type="active site" evidence="11">
    <location>
        <position position="172"/>
    </location>
</feature>
<accession>A0ABU5L6J8</accession>
<dbReference type="InterPro" id="IPR025777">
    <property type="entry name" value="GMPS_ATP_PPase_dom"/>
</dbReference>
<dbReference type="Pfam" id="PF00958">
    <property type="entry name" value="GMP_synt_C"/>
    <property type="match status" value="1"/>
</dbReference>
<feature type="domain" description="GMPS ATP-PPase" evidence="13">
    <location>
        <begin position="199"/>
        <end position="392"/>
    </location>
</feature>
<dbReference type="PRINTS" id="PR00096">
    <property type="entry name" value="GATASE"/>
</dbReference>
<feature type="active site" evidence="11">
    <location>
        <position position="174"/>
    </location>
</feature>
<reference evidence="14 15" key="1">
    <citation type="submission" date="2023-02" db="EMBL/GenBank/DDBJ databases">
        <title>Host association and intracellularity evolved multiple times independently in the Rickettsiales.</title>
        <authorList>
            <person name="Castelli M."/>
            <person name="Nardi T."/>
            <person name="Gammuto L."/>
            <person name="Bellinzona G."/>
            <person name="Sabaneyeva E."/>
            <person name="Potekhin A."/>
            <person name="Serra V."/>
            <person name="Petroni G."/>
            <person name="Sassera D."/>
        </authorList>
    </citation>
    <scope>NUCLEOTIDE SEQUENCE [LARGE SCALE GENOMIC DNA]</scope>
    <source>
        <strain evidence="14 15">BOD18</strain>
    </source>
</reference>
<organism evidence="14 15">
    <name type="scientific">Candidatus Cyrtobacter comes</name>
    <dbReference type="NCBI Taxonomy" id="675776"/>
    <lineage>
        <taxon>Bacteria</taxon>
        <taxon>Pseudomonadati</taxon>
        <taxon>Pseudomonadota</taxon>
        <taxon>Alphaproteobacteria</taxon>
        <taxon>Rickettsiales</taxon>
        <taxon>Candidatus Midichloriaceae</taxon>
        <taxon>Candidatus Cyrtobacter</taxon>
    </lineage>
</organism>
<dbReference type="CDD" id="cd01997">
    <property type="entry name" value="GMP_synthase_C"/>
    <property type="match status" value="1"/>
</dbReference>
<evidence type="ECO:0000256" key="6">
    <source>
        <dbReference type="ARBA" id="ARBA00022741"/>
    </source>
</evidence>
<evidence type="ECO:0000256" key="12">
    <source>
        <dbReference type="PROSITE-ProRule" id="PRU00886"/>
    </source>
</evidence>
<keyword evidence="8 11" id="KW-0658">Purine biosynthesis</keyword>
<feature type="active site" description="Nucleophile" evidence="11">
    <location>
        <position position="82"/>
    </location>
</feature>
<evidence type="ECO:0000313" key="15">
    <source>
        <dbReference type="Proteomes" id="UP001293791"/>
    </source>
</evidence>
<comment type="subunit">
    <text evidence="11">Homodimer.</text>
</comment>
<dbReference type="InterPro" id="IPR004739">
    <property type="entry name" value="GMP_synth_GATase"/>
</dbReference>
<evidence type="ECO:0000256" key="9">
    <source>
        <dbReference type="ARBA" id="ARBA00022840"/>
    </source>
</evidence>
<dbReference type="InterPro" id="IPR001674">
    <property type="entry name" value="GMP_synth_C"/>
</dbReference>
<proteinExistence type="inferred from homology"/>
<dbReference type="SUPFAM" id="SSF54810">
    <property type="entry name" value="GMP synthetase C-terminal dimerisation domain"/>
    <property type="match status" value="1"/>
</dbReference>
<dbReference type="NCBIfam" id="TIGR00884">
    <property type="entry name" value="guaA_Cterm"/>
    <property type="match status" value="1"/>
</dbReference>
<evidence type="ECO:0000256" key="2">
    <source>
        <dbReference type="ARBA" id="ARBA00005153"/>
    </source>
</evidence>
<comment type="caution">
    <text evidence="14">The sequence shown here is derived from an EMBL/GenBank/DDBJ whole genome shotgun (WGS) entry which is preliminary data.</text>
</comment>
<evidence type="ECO:0000313" key="14">
    <source>
        <dbReference type="EMBL" id="MDZ5761751.1"/>
    </source>
</evidence>
<dbReference type="PANTHER" id="PTHR11922">
    <property type="entry name" value="GMP SYNTHASE-RELATED"/>
    <property type="match status" value="1"/>
</dbReference>
<comment type="pathway">
    <text evidence="2 11">Purine metabolism; GMP biosynthesis; GMP from XMP (L-Gln route): step 1/1.</text>
</comment>
<evidence type="ECO:0000256" key="1">
    <source>
        <dbReference type="ARBA" id="ARBA00002332"/>
    </source>
</evidence>
<dbReference type="InterPro" id="IPR022955">
    <property type="entry name" value="GMP_synthase"/>
</dbReference>
<keyword evidence="9 11" id="KW-0067">ATP-binding</keyword>
<dbReference type="SUPFAM" id="SSF52317">
    <property type="entry name" value="Class I glutamine amidotransferase-like"/>
    <property type="match status" value="1"/>
</dbReference>
<dbReference type="EMBL" id="JARGYT010000003">
    <property type="protein sequence ID" value="MDZ5761751.1"/>
    <property type="molecule type" value="Genomic_DNA"/>
</dbReference>
<comment type="function">
    <text evidence="1 11">Catalyzes the synthesis of GMP from XMP.</text>
</comment>
<dbReference type="SUPFAM" id="SSF52402">
    <property type="entry name" value="Adenine nucleotide alpha hydrolases-like"/>
    <property type="match status" value="1"/>
</dbReference>
<sequence>MTTDKVLILDFGSQLTQLIAKRIRGAGVYSQIMPCSSTEEEIRNFKPKAIILSGSPSSVYEEGAPSIPDIVFSLNIPVLGICYGQQAMCNAFGGEIRAGTKKEFGKTSIKIIKNSPIFEDIWSIGNSYDVWMSHGDCITNLPHCFEVLAVSDNSPFAIIADKKRKLYGVQFHPEVVHTPQGDLFISNFVTKVAQCRPEWKMNTFMEEEISYIQKKVGNEKVICAISGGVDSSVVAALMSRAIGKNLYCIFVDNGLLRKNEAVEVENTLSSNFDFKLIHVNASKIFLDALKGVVDPEEKRKIIGKVFIETFNSEIKKIGDVKYLAQGTIYPDIIESVSISGGKAVTIKSHHNVGGLPENMHGLTLIEPLKFLFKDEVRILAKELGIPNSIYERHPFPGPGLAIRIIGDVNEEKCNLLREADFIFIEELKNSGLYNDVWQAYAALLPVKSVGVMGDARTYQSTCVLRAVTSSDGMSADYAQLPHEFLGRVARRIVNEVNGINRVFYDITSKPPATIELE</sequence>
<keyword evidence="10 11" id="KW-0315">Glutamine amidotransferase</keyword>
<evidence type="ECO:0000259" key="13">
    <source>
        <dbReference type="PROSITE" id="PS51553"/>
    </source>
</evidence>
<name>A0ABU5L6J8_9RICK</name>
<dbReference type="InterPro" id="IPR014729">
    <property type="entry name" value="Rossmann-like_a/b/a_fold"/>
</dbReference>
<protein>
    <recommendedName>
        <fullName evidence="4 11">GMP synthase [glutamine-hydrolyzing]</fullName>
        <ecNumber evidence="3 11">6.3.5.2</ecNumber>
    </recommendedName>
    <alternativeName>
        <fullName evidence="11">GMP synthetase</fullName>
    </alternativeName>
    <alternativeName>
        <fullName evidence="11">Glutamine amidotransferase</fullName>
    </alternativeName>
</protein>
<dbReference type="Gene3D" id="3.40.50.880">
    <property type="match status" value="1"/>
</dbReference>
<keyword evidence="7 11" id="KW-0332">GMP biosynthesis</keyword>
<gene>
    <name evidence="11" type="primary">guaA</name>
    <name evidence="14" type="ORF">Cyrtocomes_00109</name>
</gene>
<dbReference type="EC" id="6.3.5.2" evidence="3 11"/>
<dbReference type="Gene3D" id="3.40.50.620">
    <property type="entry name" value="HUPs"/>
    <property type="match status" value="1"/>
</dbReference>
<dbReference type="CDD" id="cd01742">
    <property type="entry name" value="GATase1_GMP_Synthase"/>
    <property type="match status" value="1"/>
</dbReference>
<evidence type="ECO:0000256" key="7">
    <source>
        <dbReference type="ARBA" id="ARBA00022749"/>
    </source>
</evidence>
<dbReference type="Pfam" id="PF00117">
    <property type="entry name" value="GATase"/>
    <property type="match status" value="1"/>
</dbReference>
<dbReference type="PRINTS" id="PR00097">
    <property type="entry name" value="ANTSNTHASEII"/>
</dbReference>
<dbReference type="PROSITE" id="PS51553">
    <property type="entry name" value="GMPS_ATP_PPASE"/>
    <property type="match status" value="1"/>
</dbReference>
<feature type="binding site" evidence="12">
    <location>
        <begin position="226"/>
        <end position="232"/>
    </location>
    <ligand>
        <name>ATP</name>
        <dbReference type="ChEBI" id="CHEBI:30616"/>
    </ligand>
</feature>
<evidence type="ECO:0000256" key="4">
    <source>
        <dbReference type="ARBA" id="ARBA00021562"/>
    </source>
</evidence>
<keyword evidence="15" id="KW-1185">Reference proteome</keyword>
<keyword evidence="6 11" id="KW-0547">Nucleotide-binding</keyword>
<dbReference type="HAMAP" id="MF_00344">
    <property type="entry name" value="GMP_synthase"/>
    <property type="match status" value="1"/>
</dbReference>
<dbReference type="PROSITE" id="PS51273">
    <property type="entry name" value="GATASE_TYPE_1"/>
    <property type="match status" value="1"/>
</dbReference>
<dbReference type="NCBIfam" id="NF000848">
    <property type="entry name" value="PRK00074.1"/>
    <property type="match status" value="1"/>
</dbReference>
<dbReference type="InterPro" id="IPR022310">
    <property type="entry name" value="NAD/GMP_synthase"/>
</dbReference>
<keyword evidence="5 11" id="KW-0436">Ligase</keyword>
<dbReference type="PANTHER" id="PTHR11922:SF2">
    <property type="entry name" value="GMP SYNTHASE [GLUTAMINE-HYDROLYZING]"/>
    <property type="match status" value="1"/>
</dbReference>
<dbReference type="RefSeq" id="WP_322497261.1">
    <property type="nucleotide sequence ID" value="NZ_JARGYT010000003.1"/>
</dbReference>
<evidence type="ECO:0000256" key="11">
    <source>
        <dbReference type="HAMAP-Rule" id="MF_00344"/>
    </source>
</evidence>
<evidence type="ECO:0000256" key="5">
    <source>
        <dbReference type="ARBA" id="ARBA00022598"/>
    </source>
</evidence>
<dbReference type="InterPro" id="IPR029062">
    <property type="entry name" value="Class_I_gatase-like"/>
</dbReference>
<dbReference type="Proteomes" id="UP001293791">
    <property type="component" value="Unassembled WGS sequence"/>
</dbReference>
<evidence type="ECO:0000256" key="10">
    <source>
        <dbReference type="ARBA" id="ARBA00022962"/>
    </source>
</evidence>
<dbReference type="NCBIfam" id="TIGR00888">
    <property type="entry name" value="guaA_Nterm"/>
    <property type="match status" value="1"/>
</dbReference>
<evidence type="ECO:0000256" key="8">
    <source>
        <dbReference type="ARBA" id="ARBA00022755"/>
    </source>
</evidence>
<dbReference type="Pfam" id="PF02540">
    <property type="entry name" value="NAD_synthase"/>
    <property type="match status" value="1"/>
</dbReference>
<evidence type="ECO:0000256" key="3">
    <source>
        <dbReference type="ARBA" id="ARBA00012746"/>
    </source>
</evidence>
<dbReference type="Gene3D" id="3.30.300.10">
    <property type="match status" value="1"/>
</dbReference>